<name>A0AAV4VDB2_9ARAC</name>
<feature type="domain" description="Endonuclease/exonuclease/phosphatase" evidence="1">
    <location>
        <begin position="101"/>
        <end position="214"/>
    </location>
</feature>
<dbReference type="AlphaFoldDB" id="A0AAV4VDB2"/>
<dbReference type="PANTHER" id="PTHR36688">
    <property type="entry name" value="ENDO/EXONUCLEASE/PHOSPHATASE DOMAIN-CONTAINING PROTEIN"/>
    <property type="match status" value="1"/>
</dbReference>
<dbReference type="InterPro" id="IPR005135">
    <property type="entry name" value="Endo/exonuclease/phosphatase"/>
</dbReference>
<accession>A0AAV4VDB2</accession>
<organism evidence="2 3">
    <name type="scientific">Caerostris darwini</name>
    <dbReference type="NCBI Taxonomy" id="1538125"/>
    <lineage>
        <taxon>Eukaryota</taxon>
        <taxon>Metazoa</taxon>
        <taxon>Ecdysozoa</taxon>
        <taxon>Arthropoda</taxon>
        <taxon>Chelicerata</taxon>
        <taxon>Arachnida</taxon>
        <taxon>Araneae</taxon>
        <taxon>Araneomorphae</taxon>
        <taxon>Entelegynae</taxon>
        <taxon>Araneoidea</taxon>
        <taxon>Araneidae</taxon>
        <taxon>Caerostris</taxon>
    </lineage>
</organism>
<comment type="caution">
    <text evidence="2">The sequence shown here is derived from an EMBL/GenBank/DDBJ whole genome shotgun (WGS) entry which is preliminary data.</text>
</comment>
<evidence type="ECO:0000259" key="1">
    <source>
        <dbReference type="Pfam" id="PF14529"/>
    </source>
</evidence>
<gene>
    <name evidence="2" type="primary">R1A1-elementORF2_680</name>
    <name evidence="2" type="ORF">CDAR_452961</name>
</gene>
<dbReference type="SUPFAM" id="SSF56219">
    <property type="entry name" value="DNase I-like"/>
    <property type="match status" value="1"/>
</dbReference>
<dbReference type="EMBL" id="BPLQ01012828">
    <property type="protein sequence ID" value="GIY68078.1"/>
    <property type="molecule type" value="Genomic_DNA"/>
</dbReference>
<dbReference type="InterPro" id="IPR052560">
    <property type="entry name" value="RdDP_mobile_element"/>
</dbReference>
<reference evidence="2 3" key="1">
    <citation type="submission" date="2021-06" db="EMBL/GenBank/DDBJ databases">
        <title>Caerostris darwini draft genome.</title>
        <authorList>
            <person name="Kono N."/>
            <person name="Arakawa K."/>
        </authorList>
    </citation>
    <scope>NUCLEOTIDE SEQUENCE [LARGE SCALE GENOMIC DNA]</scope>
</reference>
<sequence>MDIKVQNNNFIGGHLNLGNARAAMAFLNNTFAEYQYDFFSMNEPYCYDNKITCIPLKYSIVAHHTQPKAAIAIKSSINCQLVFSNSELTAILASINNVETLLVSIYCSPSKNIENNLNLLRNILLENDNRPTIILGDFNAKSRVWGKRDLDERGSKLLAFCHQLDLNIENQPDTLPSFSSSRGNSWIDLLITKNLNAEVQMDILDEVTNSDHNLLYFSCSFRNSPPANSNKILRNARSWLSLNASIHKILSNNLNFEQLSAIDLNALIENLQKQIKDVATRKNTPNPNSVNNNQRKKKRNAIWWTRDLEIKRSKTRALRRLFQKERDQSARATKKLAYKKNLAEYKKFILHTKKVKFQEFINNITNSNLFGKNYNIICNKKNRSSVSKPLINSAGLITSSIDDSYKAILDFHFPWSNSHTSTMSIMQPSSSTNQDFNQLTCGEVEGLISNIKPNKAEGTDGLPGEIIKEIFFANRNWFVNLLNHLLKNGIFPSCWKIARIVLIDKEQKELNHPSHFRPICVLPCWGKYWIKLSLTDSPSIWSQKIYSVTVNTVFAEINQQYWPSKICSTFTKTHYKKSI</sequence>
<proteinExistence type="predicted"/>
<keyword evidence="3" id="KW-1185">Reference proteome</keyword>
<dbReference type="GO" id="GO:0003824">
    <property type="term" value="F:catalytic activity"/>
    <property type="evidence" value="ECO:0007669"/>
    <property type="project" value="InterPro"/>
</dbReference>
<protein>
    <recommendedName>
        <fullName evidence="1">Endonuclease/exonuclease/phosphatase domain-containing protein</fullName>
    </recommendedName>
</protein>
<dbReference type="Pfam" id="PF14529">
    <property type="entry name" value="Exo_endo_phos_2"/>
    <property type="match status" value="1"/>
</dbReference>
<dbReference type="Gene3D" id="3.60.10.10">
    <property type="entry name" value="Endonuclease/exonuclease/phosphatase"/>
    <property type="match status" value="1"/>
</dbReference>
<evidence type="ECO:0000313" key="3">
    <source>
        <dbReference type="Proteomes" id="UP001054837"/>
    </source>
</evidence>
<dbReference type="PANTHER" id="PTHR36688:SF1">
    <property type="entry name" value="ENDONUCLEASE_EXONUCLEASE_PHOSPHATASE DOMAIN-CONTAINING PROTEIN"/>
    <property type="match status" value="1"/>
</dbReference>
<dbReference type="Proteomes" id="UP001054837">
    <property type="component" value="Unassembled WGS sequence"/>
</dbReference>
<evidence type="ECO:0000313" key="2">
    <source>
        <dbReference type="EMBL" id="GIY68078.1"/>
    </source>
</evidence>
<dbReference type="InterPro" id="IPR036691">
    <property type="entry name" value="Endo/exonu/phosph_ase_sf"/>
</dbReference>